<accession>A0ABD5T352</accession>
<feature type="compositionally biased region" description="Basic and acidic residues" evidence="1">
    <location>
        <begin position="37"/>
        <end position="69"/>
    </location>
</feature>
<evidence type="ECO:0008006" key="4">
    <source>
        <dbReference type="Google" id="ProtNLM"/>
    </source>
</evidence>
<sequence length="78" mass="8981">MPETDDDRVIHVHTQIGEREGVILEVRPEGQEYPLERDMSHLTDDEARDVRDQLNDYLRDDEPEVEGHPPSESTGSEP</sequence>
<keyword evidence="3" id="KW-1185">Reference proteome</keyword>
<feature type="region of interest" description="Disordered" evidence="1">
    <location>
        <begin position="37"/>
        <end position="78"/>
    </location>
</feature>
<dbReference type="AlphaFoldDB" id="A0ABD5T352"/>
<gene>
    <name evidence="2" type="ORF">ACFQDD_01995</name>
</gene>
<protein>
    <recommendedName>
        <fullName evidence="4">DUF3006 domain-containing protein</fullName>
    </recommendedName>
</protein>
<organism evidence="2 3">
    <name type="scientific">Halorubrum pallidum</name>
    <dbReference type="NCBI Taxonomy" id="1526114"/>
    <lineage>
        <taxon>Archaea</taxon>
        <taxon>Methanobacteriati</taxon>
        <taxon>Methanobacteriota</taxon>
        <taxon>Stenosarchaea group</taxon>
        <taxon>Halobacteria</taxon>
        <taxon>Halobacteriales</taxon>
        <taxon>Haloferacaceae</taxon>
        <taxon>Halorubrum</taxon>
    </lineage>
</organism>
<evidence type="ECO:0000256" key="1">
    <source>
        <dbReference type="SAM" id="MobiDB-lite"/>
    </source>
</evidence>
<proteinExistence type="predicted"/>
<dbReference type="EMBL" id="JBHSWT010000043">
    <property type="protein sequence ID" value="MFC6770307.1"/>
    <property type="molecule type" value="Genomic_DNA"/>
</dbReference>
<evidence type="ECO:0000313" key="2">
    <source>
        <dbReference type="EMBL" id="MFC6770307.1"/>
    </source>
</evidence>
<evidence type="ECO:0000313" key="3">
    <source>
        <dbReference type="Proteomes" id="UP001596274"/>
    </source>
</evidence>
<dbReference type="Proteomes" id="UP001596274">
    <property type="component" value="Unassembled WGS sequence"/>
</dbReference>
<reference evidence="2 3" key="1">
    <citation type="journal article" date="2019" name="Int. J. Syst. Evol. Microbiol.">
        <title>The Global Catalogue of Microorganisms (GCM) 10K type strain sequencing project: providing services to taxonomists for standard genome sequencing and annotation.</title>
        <authorList>
            <consortium name="The Broad Institute Genomics Platform"/>
            <consortium name="The Broad Institute Genome Sequencing Center for Infectious Disease"/>
            <person name="Wu L."/>
            <person name="Ma J."/>
        </authorList>
    </citation>
    <scope>NUCLEOTIDE SEQUENCE [LARGE SCALE GENOMIC DNA]</scope>
    <source>
        <strain evidence="2 3">PJ61</strain>
    </source>
</reference>
<name>A0ABD5T352_9EURY</name>
<comment type="caution">
    <text evidence="2">The sequence shown here is derived from an EMBL/GenBank/DDBJ whole genome shotgun (WGS) entry which is preliminary data.</text>
</comment>